<feature type="transmembrane region" description="Helical" evidence="1">
    <location>
        <begin position="35"/>
        <end position="58"/>
    </location>
</feature>
<evidence type="ECO:0000313" key="2">
    <source>
        <dbReference type="EMBL" id="WXG70239.1"/>
    </source>
</evidence>
<accession>A0ABZ2PM58</accession>
<name>A0ABZ2PM58_9NOCA</name>
<dbReference type="Proteomes" id="UP001432000">
    <property type="component" value="Chromosome"/>
</dbReference>
<keyword evidence="1" id="KW-0812">Transmembrane</keyword>
<evidence type="ECO:0000313" key="3">
    <source>
        <dbReference type="Proteomes" id="UP001432000"/>
    </source>
</evidence>
<protein>
    <submittedName>
        <fullName evidence="2">Uncharacterized protein</fullName>
    </submittedName>
</protein>
<evidence type="ECO:0000256" key="1">
    <source>
        <dbReference type="SAM" id="Phobius"/>
    </source>
</evidence>
<reference evidence="2 3" key="1">
    <citation type="submission" date="2024-03" db="EMBL/GenBank/DDBJ databases">
        <title>Natural products discovery in diverse microorganisms through a two-stage MS feature dereplication strategy.</title>
        <authorList>
            <person name="Zhang R."/>
        </authorList>
    </citation>
    <scope>NUCLEOTIDE SEQUENCE [LARGE SCALE GENOMIC DNA]</scope>
    <source>
        <strain evidence="2 3">18930</strain>
    </source>
</reference>
<sequence length="80" mass="8813">MTVDTCDGALICMSIRLRLGNNQDHQRPRSGRTAILGDTMTMLLMATVGFLGMAAAMLHSGHDLDFDNRQISGAYRSRWA</sequence>
<keyword evidence="3" id="KW-1185">Reference proteome</keyword>
<organism evidence="2 3">
    <name type="scientific">Rhodococcus sovatensis</name>
    <dbReference type="NCBI Taxonomy" id="1805840"/>
    <lineage>
        <taxon>Bacteria</taxon>
        <taxon>Bacillati</taxon>
        <taxon>Actinomycetota</taxon>
        <taxon>Actinomycetes</taxon>
        <taxon>Mycobacteriales</taxon>
        <taxon>Nocardiaceae</taxon>
        <taxon>Rhodococcus</taxon>
    </lineage>
</organism>
<gene>
    <name evidence="2" type="ORF">WDS16_06890</name>
</gene>
<keyword evidence="1" id="KW-0472">Membrane</keyword>
<dbReference type="EMBL" id="CP147846">
    <property type="protein sequence ID" value="WXG70239.1"/>
    <property type="molecule type" value="Genomic_DNA"/>
</dbReference>
<proteinExistence type="predicted"/>
<keyword evidence="1" id="KW-1133">Transmembrane helix</keyword>
<dbReference type="RefSeq" id="WP_338891507.1">
    <property type="nucleotide sequence ID" value="NZ_CP147846.1"/>
</dbReference>